<dbReference type="InterPro" id="IPR017943">
    <property type="entry name" value="Bactericidal_perm-incr_a/b_dom"/>
</dbReference>
<evidence type="ECO:0000313" key="2">
    <source>
        <dbReference type="EMBL" id="KAK7114257.1"/>
    </source>
</evidence>
<comment type="caution">
    <text evidence="2">The sequence shown here is derived from an EMBL/GenBank/DDBJ whole genome shotgun (WGS) entry which is preliminary data.</text>
</comment>
<dbReference type="GO" id="GO:0005615">
    <property type="term" value="C:extracellular space"/>
    <property type="evidence" value="ECO:0007669"/>
    <property type="project" value="TreeGrafter"/>
</dbReference>
<proteinExistence type="predicted"/>
<dbReference type="AlphaFoldDB" id="A0AAN9GMN1"/>
<sequence length="197" mass="22454">MLEVVTVLAVLVASSHRGTCLDRSPRSDAPTRLFIPLLVPDQNYRTRLRTYRFSNILLTHFSSANERRDWLVFGLRRKWSATNAAVVLRSYWWARLMWVPMIPVGMIGTINISASEIHFNATMTVGRDSRGTGFMELTDCKSTVDHVDLNVQSGDWVVTVADWLLDFETIAKDLIPKAVCEHINDTINHEFIWFGDG</sequence>
<organism evidence="2 3">
    <name type="scientific">Littorina saxatilis</name>
    <dbReference type="NCBI Taxonomy" id="31220"/>
    <lineage>
        <taxon>Eukaryota</taxon>
        <taxon>Metazoa</taxon>
        <taxon>Spiralia</taxon>
        <taxon>Lophotrochozoa</taxon>
        <taxon>Mollusca</taxon>
        <taxon>Gastropoda</taxon>
        <taxon>Caenogastropoda</taxon>
        <taxon>Littorinimorpha</taxon>
        <taxon>Littorinoidea</taxon>
        <taxon>Littorinidae</taxon>
        <taxon>Littorina</taxon>
    </lineage>
</organism>
<dbReference type="Gene3D" id="3.15.10.10">
    <property type="entry name" value="Bactericidal permeability-increasing protein, domain 1"/>
    <property type="match status" value="1"/>
</dbReference>
<evidence type="ECO:0000256" key="1">
    <source>
        <dbReference type="SAM" id="SignalP"/>
    </source>
</evidence>
<dbReference type="PANTHER" id="PTHR10504:SF131">
    <property type="entry name" value="BPI2 DOMAIN-CONTAINING PROTEIN"/>
    <property type="match status" value="1"/>
</dbReference>
<accession>A0AAN9GMN1</accession>
<evidence type="ECO:0000313" key="3">
    <source>
        <dbReference type="Proteomes" id="UP001374579"/>
    </source>
</evidence>
<dbReference type="GO" id="GO:0008289">
    <property type="term" value="F:lipid binding"/>
    <property type="evidence" value="ECO:0007669"/>
    <property type="project" value="InterPro"/>
</dbReference>
<keyword evidence="1" id="KW-0732">Signal</keyword>
<dbReference type="SUPFAM" id="SSF55394">
    <property type="entry name" value="Bactericidal permeability-increasing protein, BPI"/>
    <property type="match status" value="1"/>
</dbReference>
<feature type="signal peptide" evidence="1">
    <location>
        <begin position="1"/>
        <end position="20"/>
    </location>
</feature>
<dbReference type="PANTHER" id="PTHR10504">
    <property type="entry name" value="BACTERICIDAL PERMEABILITY-INCREASING BPI PROTEIN-RELATED"/>
    <property type="match status" value="1"/>
</dbReference>
<protein>
    <submittedName>
        <fullName evidence="2">Uncharacterized protein</fullName>
    </submittedName>
</protein>
<dbReference type="Proteomes" id="UP001374579">
    <property type="component" value="Unassembled WGS sequence"/>
</dbReference>
<keyword evidence="3" id="KW-1185">Reference proteome</keyword>
<dbReference type="InterPro" id="IPR032942">
    <property type="entry name" value="BPI/LBP/Plunc"/>
</dbReference>
<dbReference type="EMBL" id="JBAMIC010000001">
    <property type="protein sequence ID" value="KAK7114257.1"/>
    <property type="molecule type" value="Genomic_DNA"/>
</dbReference>
<reference evidence="2 3" key="1">
    <citation type="submission" date="2024-02" db="EMBL/GenBank/DDBJ databases">
        <title>Chromosome-scale genome assembly of the rough periwinkle Littorina saxatilis.</title>
        <authorList>
            <person name="De Jode A."/>
            <person name="Faria R."/>
            <person name="Formenti G."/>
            <person name="Sims Y."/>
            <person name="Smith T.P."/>
            <person name="Tracey A."/>
            <person name="Wood J.M.D."/>
            <person name="Zagrodzka Z.B."/>
            <person name="Johannesson K."/>
            <person name="Butlin R.K."/>
            <person name="Leder E.H."/>
        </authorList>
    </citation>
    <scope>NUCLEOTIDE SEQUENCE [LARGE SCALE GENOMIC DNA]</scope>
    <source>
        <strain evidence="2">Snail1</strain>
        <tissue evidence="2">Muscle</tissue>
    </source>
</reference>
<name>A0AAN9GMN1_9CAEN</name>
<gene>
    <name evidence="2" type="ORF">V1264_000342</name>
</gene>
<feature type="chain" id="PRO_5043056346" evidence="1">
    <location>
        <begin position="21"/>
        <end position="197"/>
    </location>
</feature>